<dbReference type="Proteomes" id="UP000053593">
    <property type="component" value="Unassembled WGS sequence"/>
</dbReference>
<evidence type="ECO:0000313" key="2">
    <source>
        <dbReference type="EMBL" id="KIK59228.1"/>
    </source>
</evidence>
<keyword evidence="1" id="KW-0812">Transmembrane</keyword>
<evidence type="ECO:0000256" key="1">
    <source>
        <dbReference type="SAM" id="Phobius"/>
    </source>
</evidence>
<dbReference type="AlphaFoldDB" id="A0A0D0CTU6"/>
<keyword evidence="1" id="KW-1133">Transmembrane helix</keyword>
<evidence type="ECO:0000313" key="3">
    <source>
        <dbReference type="Proteomes" id="UP000053593"/>
    </source>
</evidence>
<dbReference type="EMBL" id="KN834780">
    <property type="protein sequence ID" value="KIK59228.1"/>
    <property type="molecule type" value="Genomic_DNA"/>
</dbReference>
<sequence>MLFGRAIGRTIGATGHQIVLPSIKVVTNELRKIGLPLQFSSSHRQVRNRAQKFLTIRSAFLLRLMLIHSLFLPLTLLLTAHAVPTLLNATMSLLTARKAPINPLVNELVDIDSTSCRLRLARVNRVMSEAYDMSSDTQHVKGDDHAITSSRRMRAWFRKCSSQLLQAEGRRGSSL</sequence>
<name>A0A0D0CTU6_9AGAR</name>
<proteinExistence type="predicted"/>
<keyword evidence="1" id="KW-0472">Membrane</keyword>
<keyword evidence="3" id="KW-1185">Reference proteome</keyword>
<feature type="transmembrane region" description="Helical" evidence="1">
    <location>
        <begin position="60"/>
        <end position="83"/>
    </location>
</feature>
<organism evidence="2 3">
    <name type="scientific">Collybiopsis luxurians FD-317 M1</name>
    <dbReference type="NCBI Taxonomy" id="944289"/>
    <lineage>
        <taxon>Eukaryota</taxon>
        <taxon>Fungi</taxon>
        <taxon>Dikarya</taxon>
        <taxon>Basidiomycota</taxon>
        <taxon>Agaricomycotina</taxon>
        <taxon>Agaricomycetes</taxon>
        <taxon>Agaricomycetidae</taxon>
        <taxon>Agaricales</taxon>
        <taxon>Marasmiineae</taxon>
        <taxon>Omphalotaceae</taxon>
        <taxon>Collybiopsis</taxon>
        <taxon>Collybiopsis luxurians</taxon>
    </lineage>
</organism>
<dbReference type="HOGENOM" id="CLU_1532733_0_0_1"/>
<accession>A0A0D0CTU6</accession>
<protein>
    <submittedName>
        <fullName evidence="2">Uncharacterized protein</fullName>
    </submittedName>
</protein>
<gene>
    <name evidence="2" type="ORF">GYMLUDRAFT_674811</name>
</gene>
<reference evidence="2 3" key="1">
    <citation type="submission" date="2014-04" db="EMBL/GenBank/DDBJ databases">
        <title>Evolutionary Origins and Diversification of the Mycorrhizal Mutualists.</title>
        <authorList>
            <consortium name="DOE Joint Genome Institute"/>
            <consortium name="Mycorrhizal Genomics Consortium"/>
            <person name="Kohler A."/>
            <person name="Kuo A."/>
            <person name="Nagy L.G."/>
            <person name="Floudas D."/>
            <person name="Copeland A."/>
            <person name="Barry K.W."/>
            <person name="Cichocki N."/>
            <person name="Veneault-Fourrey C."/>
            <person name="LaButti K."/>
            <person name="Lindquist E.A."/>
            <person name="Lipzen A."/>
            <person name="Lundell T."/>
            <person name="Morin E."/>
            <person name="Murat C."/>
            <person name="Riley R."/>
            <person name="Ohm R."/>
            <person name="Sun H."/>
            <person name="Tunlid A."/>
            <person name="Henrissat B."/>
            <person name="Grigoriev I.V."/>
            <person name="Hibbett D.S."/>
            <person name="Martin F."/>
        </authorList>
    </citation>
    <scope>NUCLEOTIDE SEQUENCE [LARGE SCALE GENOMIC DNA]</scope>
    <source>
        <strain evidence="2 3">FD-317 M1</strain>
    </source>
</reference>